<sequence>MKTTLKFQLEKAQREGYAVPAFNFDNLEMLKAIIEGAEEEQAPVIIMVTESAAKYMGFEYVTALGKTAVEKAKVPVILHWDHGFDLELIKKAVDNKYTSVMLDASAKPTTENIQETQEIVTYAHQYGVEVESEIGHVGGKEDDRNTAGGNYTTVRAAIDFVQQTDVDCLAIAVGTAHGIYHDEVKLQIDRIAEINSAVKTPLVLHGSSGVPSDQLSLAIKAGICKVNIGTDLKLANVKGIRTWLTANPTGYDARKFGRLAIDEMKIIVKEKIKILKANGKAK</sequence>
<dbReference type="GO" id="GO:0008270">
    <property type="term" value="F:zinc ion binding"/>
    <property type="evidence" value="ECO:0007669"/>
    <property type="project" value="InterPro"/>
</dbReference>
<dbReference type="KEGG" id="ssyr:SSYRP_v1c08450"/>
<comment type="cofactor">
    <cofactor evidence="3">
        <name>Zn(2+)</name>
        <dbReference type="ChEBI" id="CHEBI:29105"/>
    </cofactor>
    <text evidence="3">Binds 2 Zn(2+) ions per subunit. One is catalytic and the other provides a structural contribution.</text>
</comment>
<keyword evidence="3" id="KW-0479">Metal-binding</keyword>
<dbReference type="PIRSF" id="PIRSF001359">
    <property type="entry name" value="F_bP_aldolase_II"/>
    <property type="match status" value="1"/>
</dbReference>
<name>R4UET0_9MOLU</name>
<evidence type="ECO:0000256" key="1">
    <source>
        <dbReference type="PIRSR" id="PIRSR001359-1"/>
    </source>
</evidence>
<dbReference type="GO" id="GO:0005975">
    <property type="term" value="P:carbohydrate metabolic process"/>
    <property type="evidence" value="ECO:0007669"/>
    <property type="project" value="InterPro"/>
</dbReference>
<evidence type="ECO:0000313" key="5">
    <source>
        <dbReference type="Proteomes" id="UP000013963"/>
    </source>
</evidence>
<dbReference type="eggNOG" id="COG0191">
    <property type="taxonomic scope" value="Bacteria"/>
</dbReference>
<accession>R4UET0</accession>
<dbReference type="HOGENOM" id="CLU_040088_0_1_14"/>
<organism evidence="4 5">
    <name type="scientific">Spiroplasma syrphidicola EA-1</name>
    <dbReference type="NCBI Taxonomy" id="1276229"/>
    <lineage>
        <taxon>Bacteria</taxon>
        <taxon>Bacillati</taxon>
        <taxon>Mycoplasmatota</taxon>
        <taxon>Mollicutes</taxon>
        <taxon>Entomoplasmatales</taxon>
        <taxon>Spiroplasmataceae</taxon>
        <taxon>Spiroplasma</taxon>
    </lineage>
</organism>
<evidence type="ECO:0000313" key="4">
    <source>
        <dbReference type="EMBL" id="AGM26434.1"/>
    </source>
</evidence>
<dbReference type="Pfam" id="PF01116">
    <property type="entry name" value="F_bP_aldolase"/>
    <property type="match status" value="1"/>
</dbReference>
<protein>
    <submittedName>
        <fullName evidence="4">Tagatose 1,6-diphosphate aldolase GatY/KbaY</fullName>
    </submittedName>
</protein>
<keyword evidence="3" id="KW-0862">Zinc</keyword>
<dbReference type="PANTHER" id="PTHR30304:SF0">
    <property type="entry name" value="D-TAGATOSE-1,6-BISPHOSPHATE ALDOLASE SUBUNIT GATY-RELATED"/>
    <property type="match status" value="1"/>
</dbReference>
<dbReference type="SUPFAM" id="SSF51569">
    <property type="entry name" value="Aldolase"/>
    <property type="match status" value="1"/>
</dbReference>
<feature type="binding site" evidence="3">
    <location>
        <position position="205"/>
    </location>
    <ligand>
        <name>Zn(2+)</name>
        <dbReference type="ChEBI" id="CHEBI:29105"/>
        <label>1</label>
        <note>catalytic</note>
    </ligand>
</feature>
<evidence type="ECO:0000256" key="2">
    <source>
        <dbReference type="PIRSR" id="PIRSR001359-2"/>
    </source>
</evidence>
<dbReference type="InterPro" id="IPR000771">
    <property type="entry name" value="FBA_II"/>
</dbReference>
<feature type="binding site" evidence="3">
    <location>
        <position position="133"/>
    </location>
    <ligand>
        <name>Zn(2+)</name>
        <dbReference type="ChEBI" id="CHEBI:29105"/>
        <label>2</label>
    </ligand>
</feature>
<dbReference type="Proteomes" id="UP000013963">
    <property type="component" value="Chromosome"/>
</dbReference>
<dbReference type="PANTHER" id="PTHR30304">
    <property type="entry name" value="D-TAGATOSE-1,6-BISPHOSPHATE ALDOLASE"/>
    <property type="match status" value="1"/>
</dbReference>
<dbReference type="RefSeq" id="WP_016341075.1">
    <property type="nucleotide sequence ID" value="NC_021284.1"/>
</dbReference>
<keyword evidence="5" id="KW-1185">Reference proteome</keyword>
<feature type="binding site" evidence="2">
    <location>
        <begin position="206"/>
        <end position="208"/>
    </location>
    <ligand>
        <name>dihydroxyacetone phosphate</name>
        <dbReference type="ChEBI" id="CHEBI:57642"/>
    </ligand>
</feature>
<reference evidence="4 5" key="1">
    <citation type="journal article" date="2013" name="Genome Biol. Evol.">
        <title>Complete genomes of two dipteran-associated spiroplasmas provided insights into the origin, dynamics, and impacts of viral invasion in spiroplasma.</title>
        <authorList>
            <person name="Ku C."/>
            <person name="Lo W.S."/>
            <person name="Chen L.L."/>
            <person name="Kuo C.H."/>
        </authorList>
    </citation>
    <scope>NUCLEOTIDE SEQUENCE [LARGE SCALE GENOMIC DNA]</scope>
    <source>
        <strain evidence="4">EA-1</strain>
    </source>
</reference>
<feature type="binding site" evidence="3">
    <location>
        <position position="177"/>
    </location>
    <ligand>
        <name>Zn(2+)</name>
        <dbReference type="ChEBI" id="CHEBI:29105"/>
        <label>1</label>
        <note>catalytic</note>
    </ligand>
</feature>
<feature type="active site" description="Proton donor" evidence="1">
    <location>
        <position position="81"/>
    </location>
</feature>
<dbReference type="PROSITE" id="PS00806">
    <property type="entry name" value="ALDOLASE_CLASS_II_2"/>
    <property type="match status" value="1"/>
</dbReference>
<feature type="binding site" evidence="2">
    <location>
        <begin position="227"/>
        <end position="230"/>
    </location>
    <ligand>
        <name>dihydroxyacetone phosphate</name>
        <dbReference type="ChEBI" id="CHEBI:57642"/>
    </ligand>
</feature>
<dbReference type="EMBL" id="CP005078">
    <property type="protein sequence ID" value="AGM26434.1"/>
    <property type="molecule type" value="Genomic_DNA"/>
</dbReference>
<gene>
    <name evidence="4" type="primary">gatY-kbaY</name>
    <name evidence="4" type="ORF">SSYRP_v1c08450</name>
</gene>
<evidence type="ECO:0000256" key="3">
    <source>
        <dbReference type="PIRSR" id="PIRSR001359-3"/>
    </source>
</evidence>
<dbReference type="InterPro" id="IPR013785">
    <property type="entry name" value="Aldolase_TIM"/>
</dbReference>
<dbReference type="GO" id="GO:0016832">
    <property type="term" value="F:aldehyde-lyase activity"/>
    <property type="evidence" value="ECO:0007669"/>
    <property type="project" value="InterPro"/>
</dbReference>
<feature type="binding site" evidence="3">
    <location>
        <position position="103"/>
    </location>
    <ligand>
        <name>Zn(2+)</name>
        <dbReference type="ChEBI" id="CHEBI:29105"/>
        <label>2</label>
    </ligand>
</feature>
<dbReference type="NCBIfam" id="TIGR00167">
    <property type="entry name" value="cbbA"/>
    <property type="match status" value="1"/>
</dbReference>
<dbReference type="AlphaFoldDB" id="R4UET0"/>
<dbReference type="PATRIC" id="fig|1276229.3.peg.840"/>
<dbReference type="STRING" id="1276229.SSYRP_v1c08450"/>
<feature type="binding site" evidence="3">
    <location>
        <position position="82"/>
    </location>
    <ligand>
        <name>Zn(2+)</name>
        <dbReference type="ChEBI" id="CHEBI:29105"/>
        <label>1</label>
        <note>catalytic</note>
    </ligand>
</feature>
<dbReference type="InterPro" id="IPR050246">
    <property type="entry name" value="Class_II_FBP_aldolase"/>
</dbReference>
<proteinExistence type="predicted"/>
<dbReference type="OrthoDB" id="9803995at2"/>
<dbReference type="Gene3D" id="3.20.20.70">
    <property type="entry name" value="Aldolase class I"/>
    <property type="match status" value="1"/>
</dbReference>
<dbReference type="CDD" id="cd00947">
    <property type="entry name" value="TBP_aldolase_IIB"/>
    <property type="match status" value="1"/>
</dbReference>
<feature type="binding site" evidence="2">
    <location>
        <position position="178"/>
    </location>
    <ligand>
        <name>dihydroxyacetone phosphate</name>
        <dbReference type="ChEBI" id="CHEBI:57642"/>
    </ligand>
</feature>